<dbReference type="PANTHER" id="PTHR35796">
    <property type="entry name" value="HYPOTHETICAL CYTOSOLIC PROTEIN"/>
    <property type="match status" value="1"/>
</dbReference>
<dbReference type="AlphaFoldDB" id="A0A8J6QU34"/>
<dbReference type="CDD" id="cd13225">
    <property type="entry name" value="PH-like_bacteria"/>
    <property type="match status" value="1"/>
</dbReference>
<dbReference type="Pfam" id="PF08000">
    <property type="entry name" value="bPH_1"/>
    <property type="match status" value="1"/>
</dbReference>
<dbReference type="InterPro" id="IPR012544">
    <property type="entry name" value="PHb"/>
</dbReference>
<evidence type="ECO:0000313" key="2">
    <source>
        <dbReference type="EMBL" id="MBD1388528.1"/>
    </source>
</evidence>
<dbReference type="EMBL" id="JACXAF010000003">
    <property type="protein sequence ID" value="MBD1388528.1"/>
    <property type="molecule type" value="Genomic_DNA"/>
</dbReference>
<proteinExistence type="predicted"/>
<dbReference type="Proteomes" id="UP000638014">
    <property type="component" value="Unassembled WGS sequence"/>
</dbReference>
<dbReference type="InterPro" id="IPR037063">
    <property type="entry name" value="PHb_sf"/>
</dbReference>
<gene>
    <name evidence="2" type="ORF">IC617_03725</name>
</gene>
<accession>A0A8J6QU34</accession>
<evidence type="ECO:0000259" key="1">
    <source>
        <dbReference type="Pfam" id="PF08000"/>
    </source>
</evidence>
<dbReference type="RefSeq" id="WP_191143630.1">
    <property type="nucleotide sequence ID" value="NZ_JACXAF010000003.1"/>
</dbReference>
<feature type="domain" description="Bacterial Pleckstrin homology" evidence="1">
    <location>
        <begin position="2"/>
        <end position="121"/>
    </location>
</feature>
<dbReference type="PANTHER" id="PTHR35796:SF3">
    <property type="entry name" value="BHLH DOMAIN-CONTAINING PROTEIN"/>
    <property type="match status" value="1"/>
</dbReference>
<organism evidence="2 3">
    <name type="scientific">Neiella litorisoli</name>
    <dbReference type="NCBI Taxonomy" id="2771431"/>
    <lineage>
        <taxon>Bacteria</taxon>
        <taxon>Pseudomonadati</taxon>
        <taxon>Pseudomonadota</taxon>
        <taxon>Gammaproteobacteria</taxon>
        <taxon>Alteromonadales</taxon>
        <taxon>Echinimonadaceae</taxon>
        <taxon>Neiella</taxon>
    </lineage>
</organism>
<dbReference type="Gene3D" id="2.30.29.50">
    <property type="entry name" value="Bacterial Pleckstrin homology domain"/>
    <property type="match status" value="1"/>
</dbReference>
<comment type="caution">
    <text evidence="2">The sequence shown here is derived from an EMBL/GenBank/DDBJ whole genome shotgun (WGS) entry which is preliminary data.</text>
</comment>
<name>A0A8J6QU34_9GAMM</name>
<keyword evidence="3" id="KW-1185">Reference proteome</keyword>
<evidence type="ECO:0000313" key="3">
    <source>
        <dbReference type="Proteomes" id="UP000638014"/>
    </source>
</evidence>
<dbReference type="SUPFAM" id="SSF50729">
    <property type="entry name" value="PH domain-like"/>
    <property type="match status" value="1"/>
</dbReference>
<reference evidence="2" key="1">
    <citation type="submission" date="2020-09" db="EMBL/GenBank/DDBJ databases">
        <title>A novel bacterium of genus Neiella, isolated from South China Sea.</title>
        <authorList>
            <person name="Huang H."/>
            <person name="Mo K."/>
            <person name="Hu Y."/>
        </authorList>
    </citation>
    <scope>NUCLEOTIDE SEQUENCE</scope>
    <source>
        <strain evidence="2">HB171785</strain>
    </source>
</reference>
<sequence>MGLLSGLMGNASEIDSEELQAEFDNILFDGESITQAYKLIRDMFVFTEYRLILVDRQGVTGKKVEYHSIPFKSISQFAVETAGTFDMDAELKIWISSKKEPLVKQFKSGANIVAIQKAIAQGIAGK</sequence>
<protein>
    <submittedName>
        <fullName evidence="2">PH domain-containing protein</fullName>
    </submittedName>
</protein>